<organism evidence="1 2">
    <name type="scientific">Dryococelus australis</name>
    <dbReference type="NCBI Taxonomy" id="614101"/>
    <lineage>
        <taxon>Eukaryota</taxon>
        <taxon>Metazoa</taxon>
        <taxon>Ecdysozoa</taxon>
        <taxon>Arthropoda</taxon>
        <taxon>Hexapoda</taxon>
        <taxon>Insecta</taxon>
        <taxon>Pterygota</taxon>
        <taxon>Neoptera</taxon>
        <taxon>Polyneoptera</taxon>
        <taxon>Phasmatodea</taxon>
        <taxon>Verophasmatodea</taxon>
        <taxon>Anareolatae</taxon>
        <taxon>Phasmatidae</taxon>
        <taxon>Eurycanthinae</taxon>
        <taxon>Dryococelus</taxon>
    </lineage>
</organism>
<dbReference type="EMBL" id="JARBHB010000005">
    <property type="protein sequence ID" value="KAJ8883963.1"/>
    <property type="molecule type" value="Genomic_DNA"/>
</dbReference>
<sequence>MFHVCAKVYGKGTDYEILPKYETPGVQSQDLLKPSGQYANSVTGTFPRVYCIAISERLCRRPHSLYHVDVTGTTVVQHRAVKAISPRRKQEVYALTPAERRSLITVVTCVNDVGSFVPPLVVWPRKNMKMEFMDVAPADSVWGCHPSGSIKGDDSMIPFNKDMFHERPAGASHKLSMIIAHGSDTEPSNTWTFHVSSLLM</sequence>
<comment type="caution">
    <text evidence="1">The sequence shown here is derived from an EMBL/GenBank/DDBJ whole genome shotgun (WGS) entry which is preliminary data.</text>
</comment>
<accession>A0ABQ9HI05</accession>
<evidence type="ECO:0000313" key="1">
    <source>
        <dbReference type="EMBL" id="KAJ8883963.1"/>
    </source>
</evidence>
<keyword evidence="2" id="KW-1185">Reference proteome</keyword>
<reference evidence="1 2" key="1">
    <citation type="submission" date="2023-02" db="EMBL/GenBank/DDBJ databases">
        <title>LHISI_Scaffold_Assembly.</title>
        <authorList>
            <person name="Stuart O.P."/>
            <person name="Cleave R."/>
            <person name="Magrath M.J.L."/>
            <person name="Mikheyev A.S."/>
        </authorList>
    </citation>
    <scope>NUCLEOTIDE SEQUENCE [LARGE SCALE GENOMIC DNA]</scope>
    <source>
        <strain evidence="1">Daus_M_001</strain>
        <tissue evidence="1">Leg muscle</tissue>
    </source>
</reference>
<protein>
    <submittedName>
        <fullName evidence="1">Uncharacterized protein</fullName>
    </submittedName>
</protein>
<evidence type="ECO:0000313" key="2">
    <source>
        <dbReference type="Proteomes" id="UP001159363"/>
    </source>
</evidence>
<dbReference type="Proteomes" id="UP001159363">
    <property type="component" value="Chromosome 4"/>
</dbReference>
<proteinExistence type="predicted"/>
<gene>
    <name evidence="1" type="ORF">PR048_015819</name>
</gene>
<name>A0ABQ9HI05_9NEOP</name>